<reference evidence="4 5" key="1">
    <citation type="submission" date="2014-04" db="EMBL/GenBank/DDBJ databases">
        <authorList>
            <consortium name="DOE Joint Genome Institute"/>
            <person name="Kuo A."/>
            <person name="Kohler A."/>
            <person name="Jargeat P."/>
            <person name="Nagy L.G."/>
            <person name="Floudas D."/>
            <person name="Copeland A."/>
            <person name="Barry K.W."/>
            <person name="Cichocki N."/>
            <person name="Veneault-Fourrey C."/>
            <person name="LaButti K."/>
            <person name="Lindquist E.A."/>
            <person name="Lipzen A."/>
            <person name="Lundell T."/>
            <person name="Morin E."/>
            <person name="Murat C."/>
            <person name="Sun H."/>
            <person name="Tunlid A."/>
            <person name="Henrissat B."/>
            <person name="Grigoriev I.V."/>
            <person name="Hibbett D.S."/>
            <person name="Martin F."/>
            <person name="Nordberg H.P."/>
            <person name="Cantor M.N."/>
            <person name="Hua S.X."/>
        </authorList>
    </citation>
    <scope>NUCLEOTIDE SEQUENCE [LARGE SCALE GENOMIC DNA]</scope>
    <source>
        <strain evidence="4 5">Ve08.2h10</strain>
    </source>
</reference>
<comment type="catalytic activity">
    <reaction evidence="1">
        <text>RNA(n) + a ribonucleoside 5'-triphosphate = RNA(n+1) + diphosphate</text>
        <dbReference type="Rhea" id="RHEA:21248"/>
        <dbReference type="Rhea" id="RHEA-COMP:14527"/>
        <dbReference type="Rhea" id="RHEA-COMP:17342"/>
        <dbReference type="ChEBI" id="CHEBI:33019"/>
        <dbReference type="ChEBI" id="CHEBI:61557"/>
        <dbReference type="ChEBI" id="CHEBI:140395"/>
        <dbReference type="EC" id="2.7.7.48"/>
    </reaction>
</comment>
<keyword evidence="1" id="KW-0808">Transferase</keyword>
<dbReference type="STRING" id="930991.A0A0D0E3Y8"/>
<dbReference type="HOGENOM" id="CLU_003387_0_0_1"/>
<evidence type="ECO:0000313" key="4">
    <source>
        <dbReference type="EMBL" id="KIK98951.1"/>
    </source>
</evidence>
<feature type="compositionally biased region" description="Polar residues" evidence="2">
    <location>
        <begin position="38"/>
        <end position="49"/>
    </location>
</feature>
<dbReference type="InParanoid" id="A0A0D0E3Y8"/>
<organism evidence="4 5">
    <name type="scientific">Paxillus rubicundulus Ve08.2h10</name>
    <dbReference type="NCBI Taxonomy" id="930991"/>
    <lineage>
        <taxon>Eukaryota</taxon>
        <taxon>Fungi</taxon>
        <taxon>Dikarya</taxon>
        <taxon>Basidiomycota</taxon>
        <taxon>Agaricomycotina</taxon>
        <taxon>Agaricomycetes</taxon>
        <taxon>Agaricomycetidae</taxon>
        <taxon>Boletales</taxon>
        <taxon>Paxilineae</taxon>
        <taxon>Paxillaceae</taxon>
        <taxon>Paxillus</taxon>
    </lineage>
</organism>
<dbReference type="Proteomes" id="UP000054538">
    <property type="component" value="Unassembled WGS sequence"/>
</dbReference>
<dbReference type="AlphaFoldDB" id="A0A0D0E3Y8"/>
<protein>
    <recommendedName>
        <fullName evidence="1">RNA-dependent RNA polymerase</fullName>
        <ecNumber evidence="1">2.7.7.48</ecNumber>
    </recommendedName>
</protein>
<evidence type="ECO:0000259" key="3">
    <source>
        <dbReference type="Pfam" id="PF05183"/>
    </source>
</evidence>
<keyword evidence="1" id="KW-0694">RNA-binding</keyword>
<dbReference type="PANTHER" id="PTHR23079:SF14">
    <property type="entry name" value="RNA-DEPENDENT RNA POLYMERASE"/>
    <property type="match status" value="1"/>
</dbReference>
<dbReference type="PANTHER" id="PTHR23079">
    <property type="entry name" value="RNA-DEPENDENT RNA POLYMERASE"/>
    <property type="match status" value="1"/>
</dbReference>
<dbReference type="GO" id="GO:0003723">
    <property type="term" value="F:RNA binding"/>
    <property type="evidence" value="ECO:0007669"/>
    <property type="project" value="UniProtKB-KW"/>
</dbReference>
<gene>
    <name evidence="4" type="ORF">PAXRUDRAFT_30821</name>
</gene>
<feature type="region of interest" description="Disordered" evidence="2">
    <location>
        <begin position="1"/>
        <end position="59"/>
    </location>
</feature>
<accession>A0A0D0E3Y8</accession>
<name>A0A0D0E3Y8_9AGAM</name>
<dbReference type="Pfam" id="PF05183">
    <property type="entry name" value="RdRP"/>
    <property type="match status" value="1"/>
</dbReference>
<proteinExistence type="inferred from homology"/>
<keyword evidence="5" id="KW-1185">Reference proteome</keyword>
<keyword evidence="1" id="KW-0548">Nucleotidyltransferase</keyword>
<evidence type="ECO:0000313" key="5">
    <source>
        <dbReference type="Proteomes" id="UP000054538"/>
    </source>
</evidence>
<dbReference type="OrthoDB" id="10055769at2759"/>
<reference evidence="5" key="2">
    <citation type="submission" date="2015-01" db="EMBL/GenBank/DDBJ databases">
        <title>Evolutionary Origins and Diversification of the Mycorrhizal Mutualists.</title>
        <authorList>
            <consortium name="DOE Joint Genome Institute"/>
            <consortium name="Mycorrhizal Genomics Consortium"/>
            <person name="Kohler A."/>
            <person name="Kuo A."/>
            <person name="Nagy L.G."/>
            <person name="Floudas D."/>
            <person name="Copeland A."/>
            <person name="Barry K.W."/>
            <person name="Cichocki N."/>
            <person name="Veneault-Fourrey C."/>
            <person name="LaButti K."/>
            <person name="Lindquist E.A."/>
            <person name="Lipzen A."/>
            <person name="Lundell T."/>
            <person name="Morin E."/>
            <person name="Murat C."/>
            <person name="Riley R."/>
            <person name="Ohm R."/>
            <person name="Sun H."/>
            <person name="Tunlid A."/>
            <person name="Henrissat B."/>
            <person name="Grigoriev I.V."/>
            <person name="Hibbett D.S."/>
            <person name="Martin F."/>
        </authorList>
    </citation>
    <scope>NUCLEOTIDE SEQUENCE [LARGE SCALE GENOMIC DNA]</scope>
    <source>
        <strain evidence="5">Ve08.2h10</strain>
    </source>
</reference>
<feature type="compositionally biased region" description="Basic and acidic residues" evidence="2">
    <location>
        <begin position="50"/>
        <end position="59"/>
    </location>
</feature>
<sequence length="1024" mass="114995">MWIQKKQKSPPPSDAVPDTLPIGSEPQVGPRSPPPTHGHQSTNLHSISDTLRRGRERRRDDFSSELEPFYIAHSEQAQNLLNTCNLAWGTVYEIARGVTKGSWDWPLVTREKLDRLQGTNAQAAHKVVAVMQRREVPQSPVPELWVEYDREQDAILENKGRGLGGMGSWKGKDAWYGGRIQQVGRLQRVKGVFSIQLEKPEIRRSHRFARFLGSRRILQVRVADDLLHKHGDEVRSLLSSRKFVICGRVFVPFHAKEGSMYMMETNQDCGRTANLLDGDQFRISLKGFVHWHNPLHLNSNQPISKWSTRWALGLSTSVPTLEFDATNIFFIEDEYVSPQDWTGKPPAEKVLTDGCGWINGSALTQMMRLLKYGSRPTAVQGRIGGSKGMWLLHPDPLEQVADGPAKIWIRDSQTKIKLGDLHQLGPSQRIFDLLAPSRVTGPSRLSAQLLINLSHNGVPHQILKELLALGLKDEIHELTDWDQPHSMVAVWKGVERAGHVIMGRVRRQLAGQARALGLGQLRPPDDQLEDDEEMDGSEVAQPLYTTSHKQYSGQPLTLHESTLELLQASFHPLKLNILFNKLESILTLVLDAYVEKFHIPVTESCEAYIIPDPYGVLEEGTIHFRSSQMITNPSTGVQTDTIIGDVLVSRNPTRLPSDVQKVKAVSHPKLSNYFDVIIFPIKGTRSLASYLGGGDTVMLTWCKALVENFRSSPLTEAPEDLTQAFEREVEYVRDFDKRVSKLPPKQAQQAFQRVLLLGLAETRVGFYSKFHDVAVFTTCLDASKTGLRVKIPVFEKDRQQWGSSKPWYAWKLEQSKGTETKDQKPSSKRRGVPFILDVLVEEGENLRKQFLGEYRRLKDSSHRKMDAEDRDLTKPWHAAKSRAAQAQAAGIHGLTENLKDIETHVHASWCAFQRAAACSFRRTASSDSTSTGKDSAFVDVARDFAGCPAFRGFQYFSDEDVRTLKASFAASKSLQFAFSVAFQELCTIKSRATGNIAFTHQFAQCMSVPNAVTRTFSQARGGDD</sequence>
<dbReference type="GO" id="GO:0030422">
    <property type="term" value="P:siRNA processing"/>
    <property type="evidence" value="ECO:0007669"/>
    <property type="project" value="TreeGrafter"/>
</dbReference>
<comment type="similarity">
    <text evidence="1">Belongs to the RdRP family.</text>
</comment>
<dbReference type="GO" id="GO:0003968">
    <property type="term" value="F:RNA-directed RNA polymerase activity"/>
    <property type="evidence" value="ECO:0007669"/>
    <property type="project" value="UniProtKB-KW"/>
</dbReference>
<dbReference type="InterPro" id="IPR007855">
    <property type="entry name" value="RDRP"/>
</dbReference>
<evidence type="ECO:0000256" key="1">
    <source>
        <dbReference type="RuleBase" id="RU363098"/>
    </source>
</evidence>
<keyword evidence="1" id="KW-0696">RNA-directed RNA polymerase</keyword>
<dbReference type="InterPro" id="IPR057596">
    <property type="entry name" value="RDRP_core"/>
</dbReference>
<dbReference type="EMBL" id="KN824875">
    <property type="protein sequence ID" value="KIK98951.1"/>
    <property type="molecule type" value="Genomic_DNA"/>
</dbReference>
<dbReference type="EC" id="2.7.7.48" evidence="1"/>
<evidence type="ECO:0000256" key="2">
    <source>
        <dbReference type="SAM" id="MobiDB-lite"/>
    </source>
</evidence>
<feature type="domain" description="RDRP core" evidence="3">
    <location>
        <begin position="194"/>
        <end position="819"/>
    </location>
</feature>
<dbReference type="GO" id="GO:0031380">
    <property type="term" value="C:nuclear RNA-directed RNA polymerase complex"/>
    <property type="evidence" value="ECO:0007669"/>
    <property type="project" value="TreeGrafter"/>
</dbReference>